<protein>
    <recommendedName>
        <fullName evidence="6">Apoptosis facilitator Bcl-2-like protein 14</fullName>
    </recommendedName>
</protein>
<dbReference type="OrthoDB" id="9948726at2759"/>
<dbReference type="Gene3D" id="1.10.437.10">
    <property type="entry name" value="Blc2-like"/>
    <property type="match status" value="1"/>
</dbReference>
<dbReference type="SUPFAM" id="SSF56854">
    <property type="entry name" value="Bcl-2 inhibitors of programmed cell death"/>
    <property type="match status" value="1"/>
</dbReference>
<sequence length="379" mass="42981">MYHITLRPKFLSFKICTRISLILSHPFPNLGLYLSLASLISSTLYSPSFSHLQVSSVFMHLGLPKQRVRPNGMPRVRLETMRHFRYSGGRNQNQRTTGLQVQLLSFVTSVMVSVQESTMDDIPLQDENGIEFRLLMAYAQRSRSASIFQHINEAATVEGVSEMEGTIPADHKAQKPSKTRTKKSKWPKLLTPMCLRPVSGKKKKKSLKVNDAGPEDAVVTKLQKIVRQHSEFDGLITSFRGLPRTLSLETDSQGDEELIREIVKILQDCGDRVNEEMKKNNSLLARFRNALSYEFFSTLTNTFLTQSVPCSGQEAVLQKTKVALCFDVATKLTTLDNQPMNRVLGFGAQYIKDHYTPWIQRHGGWEKALNTESEEEEIE</sequence>
<keyword evidence="2" id="KW-0597">Phosphoprotein</keyword>
<dbReference type="PANTHER" id="PTHR14965:SF1">
    <property type="entry name" value="APOPTOSIS FACILITATOR BCL-2-LIKE PROTEIN 14"/>
    <property type="match status" value="1"/>
</dbReference>
<dbReference type="GeneTree" id="ENSGT00940000154318"/>
<comment type="similarity">
    <text evidence="1">Belongs to the Bcl-2 family.</text>
</comment>
<keyword evidence="3" id="KW-0053">Apoptosis</keyword>
<proteinExistence type="inferred from homology"/>
<evidence type="ECO:0000256" key="3">
    <source>
        <dbReference type="ARBA" id="ARBA00022703"/>
    </source>
</evidence>
<dbReference type="Proteomes" id="UP000694569">
    <property type="component" value="Unplaced"/>
</dbReference>
<evidence type="ECO:0000256" key="1">
    <source>
        <dbReference type="ARBA" id="ARBA00009458"/>
    </source>
</evidence>
<evidence type="ECO:0000313" key="5">
    <source>
        <dbReference type="Proteomes" id="UP000694569"/>
    </source>
</evidence>
<dbReference type="PANTHER" id="PTHR14965">
    <property type="entry name" value="SI:CH73-248E21.1"/>
    <property type="match status" value="1"/>
</dbReference>
<reference evidence="4" key="2">
    <citation type="submission" date="2025-09" db="UniProtKB">
        <authorList>
            <consortium name="Ensembl"/>
        </authorList>
    </citation>
    <scope>IDENTIFICATION</scope>
</reference>
<dbReference type="PROSITE" id="PS01258">
    <property type="entry name" value="BH2"/>
    <property type="match status" value="1"/>
</dbReference>
<evidence type="ECO:0000313" key="4">
    <source>
        <dbReference type="Ensembl" id="ENSLLEP00000024207.1"/>
    </source>
</evidence>
<dbReference type="GO" id="GO:2001236">
    <property type="term" value="P:regulation of extrinsic apoptotic signaling pathway"/>
    <property type="evidence" value="ECO:0007669"/>
    <property type="project" value="TreeGrafter"/>
</dbReference>
<name>A0A8C5PKG7_9ANUR</name>
<organism evidence="4 5">
    <name type="scientific">Leptobrachium leishanense</name>
    <name type="common">Leishan spiny toad</name>
    <dbReference type="NCBI Taxonomy" id="445787"/>
    <lineage>
        <taxon>Eukaryota</taxon>
        <taxon>Metazoa</taxon>
        <taxon>Chordata</taxon>
        <taxon>Craniata</taxon>
        <taxon>Vertebrata</taxon>
        <taxon>Euteleostomi</taxon>
        <taxon>Amphibia</taxon>
        <taxon>Batrachia</taxon>
        <taxon>Anura</taxon>
        <taxon>Pelobatoidea</taxon>
        <taxon>Megophryidae</taxon>
        <taxon>Leptobrachium</taxon>
    </lineage>
</organism>
<dbReference type="PROSITE" id="PS50062">
    <property type="entry name" value="BCL2_FAMILY"/>
    <property type="match status" value="1"/>
</dbReference>
<keyword evidence="5" id="KW-1185">Reference proteome</keyword>
<evidence type="ECO:0008006" key="6">
    <source>
        <dbReference type="Google" id="ProtNLM"/>
    </source>
</evidence>
<dbReference type="InterPro" id="IPR020726">
    <property type="entry name" value="Bcl2_BH2_motif_CS"/>
</dbReference>
<reference evidence="4" key="1">
    <citation type="submission" date="2025-08" db="UniProtKB">
        <authorList>
            <consortium name="Ensembl"/>
        </authorList>
    </citation>
    <scope>IDENTIFICATION</scope>
</reference>
<accession>A0A8C5PKG7</accession>
<dbReference type="AlphaFoldDB" id="A0A8C5PKG7"/>
<dbReference type="GO" id="GO:0006915">
    <property type="term" value="P:apoptotic process"/>
    <property type="evidence" value="ECO:0007669"/>
    <property type="project" value="UniProtKB-KW"/>
</dbReference>
<evidence type="ECO:0000256" key="2">
    <source>
        <dbReference type="ARBA" id="ARBA00022553"/>
    </source>
</evidence>
<dbReference type="InterPro" id="IPR036834">
    <property type="entry name" value="Bcl-2-like_sf"/>
</dbReference>
<dbReference type="InterPro" id="IPR002475">
    <property type="entry name" value="Bcl2-like"/>
</dbReference>
<dbReference type="Ensembl" id="ENSLLET00000025130.1">
    <property type="protein sequence ID" value="ENSLLEP00000024207.1"/>
    <property type="gene ID" value="ENSLLEG00000015350.1"/>
</dbReference>